<keyword evidence="6" id="KW-0418">Kinase</keyword>
<evidence type="ECO:0000256" key="4">
    <source>
        <dbReference type="ARBA" id="ARBA00022490"/>
    </source>
</evidence>
<dbReference type="AlphaFoldDB" id="A0A7I6J254"/>
<comment type="similarity">
    <text evidence="3">Belongs to the IRAK1BP1 family.</text>
</comment>
<evidence type="ECO:0000256" key="5">
    <source>
        <dbReference type="ARBA" id="ARBA00023242"/>
    </source>
</evidence>
<name>A0A7I6J254_HALDI</name>
<evidence type="ECO:0000256" key="3">
    <source>
        <dbReference type="ARBA" id="ARBA00005509"/>
    </source>
</evidence>
<keyword evidence="4" id="KW-0963">Cytoplasm</keyword>
<dbReference type="EMBL" id="KY022646">
    <property type="protein sequence ID" value="ARR97164.1"/>
    <property type="molecule type" value="mRNA"/>
</dbReference>
<accession>A0A7I6J254</accession>
<dbReference type="GO" id="GO:0043123">
    <property type="term" value="P:positive regulation of canonical NF-kappaB signal transduction"/>
    <property type="evidence" value="ECO:0007669"/>
    <property type="project" value="InterPro"/>
</dbReference>
<organism evidence="6">
    <name type="scientific">Haliotis discus discus</name>
    <name type="common">disc abalone</name>
    <dbReference type="NCBI Taxonomy" id="91233"/>
    <lineage>
        <taxon>Eukaryota</taxon>
        <taxon>Metazoa</taxon>
        <taxon>Spiralia</taxon>
        <taxon>Lophotrochozoa</taxon>
        <taxon>Mollusca</taxon>
        <taxon>Gastropoda</taxon>
        <taxon>Vetigastropoda</taxon>
        <taxon>Lepetellida</taxon>
        <taxon>Haliotoidea</taxon>
        <taxon>Haliotidae</taxon>
        <taxon>Haliotis</taxon>
    </lineage>
</organism>
<dbReference type="Gene3D" id="3.30.70.2970">
    <property type="entry name" value="Protein of unknown function (DUF541), domain 2"/>
    <property type="match status" value="1"/>
</dbReference>
<keyword evidence="6" id="KW-0675">Receptor</keyword>
<dbReference type="Pfam" id="PF04402">
    <property type="entry name" value="SIMPL"/>
    <property type="match status" value="1"/>
</dbReference>
<dbReference type="GO" id="GO:0016301">
    <property type="term" value="F:kinase activity"/>
    <property type="evidence" value="ECO:0007669"/>
    <property type="project" value="UniProtKB-KW"/>
</dbReference>
<dbReference type="InterPro" id="IPR030312">
    <property type="entry name" value="IRAK1BP1"/>
</dbReference>
<keyword evidence="6" id="KW-0808">Transferase</keyword>
<dbReference type="PANTHER" id="PTHR18842">
    <property type="entry name" value="INTERLEUKIN-1 RECEPTOR-ASSOCIATED KINASE 1-BINDING PROTEIN 1"/>
    <property type="match status" value="1"/>
</dbReference>
<reference evidence="6" key="1">
    <citation type="submission" date="2016-10" db="EMBL/GenBank/DDBJ databases">
        <authorList>
            <person name="Bathige S.D.N.K."/>
            <person name="Lee S."/>
            <person name="Lee J."/>
        </authorList>
    </citation>
    <scope>NUCLEOTIDE SEQUENCE</scope>
</reference>
<dbReference type="PANTHER" id="PTHR18842:SF2">
    <property type="entry name" value="INTERLEUKIN-1 RECEPTOR-ASSOCIATED KINASE 1-BINDING PROTEIN 1"/>
    <property type="match status" value="1"/>
</dbReference>
<comment type="subcellular location">
    <subcellularLocation>
        <location evidence="2">Cytoplasm</location>
    </subcellularLocation>
    <subcellularLocation>
        <location evidence="1">Nucleus</location>
    </subcellularLocation>
</comment>
<evidence type="ECO:0000313" key="6">
    <source>
        <dbReference type="EMBL" id="ARR97164.1"/>
    </source>
</evidence>
<evidence type="ECO:0000256" key="1">
    <source>
        <dbReference type="ARBA" id="ARBA00004123"/>
    </source>
</evidence>
<sequence length="249" mass="28097">MASYRPVRVFAEMQNRTVEKSPQKIIQFDDNRAACEGVSPGDRQIRVSAVGEVSQPPDLSRFTVRVTSKKDNPQDAKNSVARRLDYIVQTLQNHGIKEQDLHIHKHLSRSDSLYVMETEVGVRFGDIKKSESVGNLLVEKLDDTVTVSLPEFFHTNQSLESLRKQASLVAIHNAKQKAQEMARFVHLSVGRPVYIIEEDSQEIEGHTDTASDSVTMTTIQERISNATITVRSRVSASFELRPKVKKVLR</sequence>
<dbReference type="Gene3D" id="3.30.110.170">
    <property type="entry name" value="Protein of unknown function (DUF541), domain 1"/>
    <property type="match status" value="1"/>
</dbReference>
<dbReference type="GO" id="GO:0005634">
    <property type="term" value="C:nucleus"/>
    <property type="evidence" value="ECO:0007669"/>
    <property type="project" value="UniProtKB-SubCell"/>
</dbReference>
<proteinExistence type="evidence at transcript level"/>
<evidence type="ECO:0000256" key="2">
    <source>
        <dbReference type="ARBA" id="ARBA00004496"/>
    </source>
</evidence>
<protein>
    <submittedName>
        <fullName evidence="6">Interleukin-1 receptor-associated kinase 1-binding protein 1</fullName>
    </submittedName>
</protein>
<dbReference type="InterPro" id="IPR007497">
    <property type="entry name" value="SIMPL/DUF541"/>
</dbReference>
<dbReference type="GO" id="GO:0006955">
    <property type="term" value="P:immune response"/>
    <property type="evidence" value="ECO:0007669"/>
    <property type="project" value="InterPro"/>
</dbReference>
<dbReference type="GO" id="GO:0005737">
    <property type="term" value="C:cytoplasm"/>
    <property type="evidence" value="ECO:0007669"/>
    <property type="project" value="UniProtKB-SubCell"/>
</dbReference>
<keyword evidence="5" id="KW-0539">Nucleus</keyword>